<dbReference type="AlphaFoldDB" id="A0A1X6XCP5"/>
<evidence type="ECO:0000256" key="1">
    <source>
        <dbReference type="ARBA" id="ARBA00023125"/>
    </source>
</evidence>
<dbReference type="PROSITE" id="PS50977">
    <property type="entry name" value="HTH_TETR_2"/>
    <property type="match status" value="1"/>
</dbReference>
<evidence type="ECO:0000256" key="3">
    <source>
        <dbReference type="SAM" id="MobiDB-lite"/>
    </source>
</evidence>
<organism evidence="5 6">
    <name type="scientific">Brevibacterium yomogidense</name>
    <dbReference type="NCBI Taxonomy" id="946573"/>
    <lineage>
        <taxon>Bacteria</taxon>
        <taxon>Bacillati</taxon>
        <taxon>Actinomycetota</taxon>
        <taxon>Actinomycetes</taxon>
        <taxon>Micrococcales</taxon>
        <taxon>Brevibacteriaceae</taxon>
        <taxon>Brevibacterium</taxon>
    </lineage>
</organism>
<dbReference type="PANTHER" id="PTHR30055:SF146">
    <property type="entry name" value="HTH-TYPE TRANSCRIPTIONAL DUAL REGULATOR CECR"/>
    <property type="match status" value="1"/>
</dbReference>
<keyword evidence="6" id="KW-1185">Reference proteome</keyword>
<gene>
    <name evidence="5" type="ORF">FM105_06580</name>
</gene>
<sequence>MSAHGDAAAPHGSTGTKAERTRELLADTALRMFRAHGYDATTMRGIAREAGVTTGNAYYHFAGKDAFVHELYRRVVIEHRVRTQSALIAGGSLADNLRRALTIGVEVMAPYHSFGSTLLGTALRMDSETSPFSAASRSPRTDAVALMREVVDASARVPGGRPGERLPELLWLAYMGVTLFWVLDSSPDTRRTALLIDGAAPLVGRMVSLARIPIGRSLAADAIDLMDRVRTAGALREGQE</sequence>
<dbReference type="InterPro" id="IPR036271">
    <property type="entry name" value="Tet_transcr_reg_TetR-rel_C_sf"/>
</dbReference>
<protein>
    <submittedName>
        <fullName evidence="5">Transcriptional regulator, TetR family</fullName>
    </submittedName>
</protein>
<reference evidence="6" key="1">
    <citation type="submission" date="2017-02" db="EMBL/GenBank/DDBJ databases">
        <authorList>
            <person name="Dridi B."/>
        </authorList>
    </citation>
    <scope>NUCLEOTIDE SEQUENCE [LARGE SCALE GENOMIC DNA]</scope>
    <source>
        <strain evidence="6">B Co 03.10</strain>
    </source>
</reference>
<dbReference type="InterPro" id="IPR023772">
    <property type="entry name" value="DNA-bd_HTH_TetR-type_CS"/>
</dbReference>
<dbReference type="Gene3D" id="1.10.357.10">
    <property type="entry name" value="Tetracycline Repressor, domain 2"/>
    <property type="match status" value="1"/>
</dbReference>
<accession>A0A1X6XCP5</accession>
<feature type="DNA-binding region" description="H-T-H motif" evidence="2">
    <location>
        <begin position="42"/>
        <end position="61"/>
    </location>
</feature>
<evidence type="ECO:0000313" key="6">
    <source>
        <dbReference type="Proteomes" id="UP000196581"/>
    </source>
</evidence>
<dbReference type="EMBL" id="FWFF01000010">
    <property type="protein sequence ID" value="SLM97011.1"/>
    <property type="molecule type" value="Genomic_DNA"/>
</dbReference>
<dbReference type="SUPFAM" id="SSF48498">
    <property type="entry name" value="Tetracyclin repressor-like, C-terminal domain"/>
    <property type="match status" value="1"/>
</dbReference>
<dbReference type="Proteomes" id="UP000196581">
    <property type="component" value="Unassembled WGS sequence"/>
</dbReference>
<dbReference type="Pfam" id="PF00440">
    <property type="entry name" value="TetR_N"/>
    <property type="match status" value="1"/>
</dbReference>
<dbReference type="Pfam" id="PF17931">
    <property type="entry name" value="TetR_C_23"/>
    <property type="match status" value="1"/>
</dbReference>
<dbReference type="GO" id="GO:0003700">
    <property type="term" value="F:DNA-binding transcription factor activity"/>
    <property type="evidence" value="ECO:0007669"/>
    <property type="project" value="TreeGrafter"/>
</dbReference>
<feature type="domain" description="HTH tetR-type" evidence="4">
    <location>
        <begin position="19"/>
        <end position="79"/>
    </location>
</feature>
<keyword evidence="1 2" id="KW-0238">DNA-binding</keyword>
<feature type="region of interest" description="Disordered" evidence="3">
    <location>
        <begin position="1"/>
        <end position="20"/>
    </location>
</feature>
<name>A0A1X6XCP5_9MICO</name>
<dbReference type="PANTHER" id="PTHR30055">
    <property type="entry name" value="HTH-TYPE TRANSCRIPTIONAL REGULATOR RUTR"/>
    <property type="match status" value="1"/>
</dbReference>
<dbReference type="PROSITE" id="PS01081">
    <property type="entry name" value="HTH_TETR_1"/>
    <property type="match status" value="1"/>
</dbReference>
<evidence type="ECO:0000256" key="2">
    <source>
        <dbReference type="PROSITE-ProRule" id="PRU00335"/>
    </source>
</evidence>
<evidence type="ECO:0000259" key="4">
    <source>
        <dbReference type="PROSITE" id="PS50977"/>
    </source>
</evidence>
<dbReference type="InterPro" id="IPR041673">
    <property type="entry name" value="TetR_C_23"/>
</dbReference>
<dbReference type="SUPFAM" id="SSF46689">
    <property type="entry name" value="Homeodomain-like"/>
    <property type="match status" value="1"/>
</dbReference>
<dbReference type="GO" id="GO:0000976">
    <property type="term" value="F:transcription cis-regulatory region binding"/>
    <property type="evidence" value="ECO:0007669"/>
    <property type="project" value="TreeGrafter"/>
</dbReference>
<evidence type="ECO:0000313" key="5">
    <source>
        <dbReference type="EMBL" id="SLM97011.1"/>
    </source>
</evidence>
<dbReference type="InterPro" id="IPR001647">
    <property type="entry name" value="HTH_TetR"/>
</dbReference>
<dbReference type="PRINTS" id="PR00455">
    <property type="entry name" value="HTHTETR"/>
</dbReference>
<dbReference type="InterPro" id="IPR009057">
    <property type="entry name" value="Homeodomain-like_sf"/>
</dbReference>
<dbReference type="InterPro" id="IPR050109">
    <property type="entry name" value="HTH-type_TetR-like_transc_reg"/>
</dbReference>
<dbReference type="RefSeq" id="WP_087006511.1">
    <property type="nucleotide sequence ID" value="NZ_FWFF01000010.1"/>
</dbReference>
<proteinExistence type="predicted"/>